<dbReference type="SUPFAM" id="SSF52058">
    <property type="entry name" value="L domain-like"/>
    <property type="match status" value="1"/>
</dbReference>
<evidence type="ECO:0000259" key="11">
    <source>
        <dbReference type="Pfam" id="PF23598"/>
    </source>
</evidence>
<keyword evidence="3" id="KW-0677">Repeat</keyword>
<evidence type="ECO:0000256" key="1">
    <source>
        <dbReference type="ARBA" id="ARBA00008894"/>
    </source>
</evidence>
<dbReference type="STRING" id="4565.A0A3B6I6C0"/>
<feature type="domain" description="NB-ARC" evidence="8">
    <location>
        <begin position="187"/>
        <end position="361"/>
    </location>
</feature>
<dbReference type="Gene3D" id="3.80.10.10">
    <property type="entry name" value="Ribonuclease Inhibitor"/>
    <property type="match status" value="1"/>
</dbReference>
<sequence length="968" mass="109641">MEGAAQSVVSNVGQLVAKEFWLLRGVGSEVVELRDELATMNALLLMQSEAGEGGVDHVVREWMKQVRELACDADDCVDLYIFRIKRRPSDGFLVKSKRLLATLFPRRLLAGDIRALRSRAIAISERHARYSSSRTVYLSQLAPDPAVTDLSTQRLRPGRADANDPDDFVGVEELNTVIDMVEGEKDDGKLKVFSIVGLGGLGKTTLAFEVCRQVKTKFQCQAQVSVSRAFDSSKDLRGLLKRVLQQILQADESHRTIPKAVNQVPTIGQATKKKCKEQDMLILAYWKNFNDETRYLIVLDDVSTVAVWAAIRSKLPESTCGSIIIVTTQLDSVAQACSGASVCEDHIYHMKPLNREDSEKLYVRRVLGIMEGGPRGDSIHNYLNDEINQMLRRCGGHPLAIVCIGGLWASHSWRDSTVMWGDICRSIGSSMDTYPTPAVTRKIAVLSFNYLSRELKRCMMYLSIFPEDYLISKIRLLKRWIVEGLIPEKQGLTLMETAEAYYNELVNRGMIDQAGCIVTYCNRVDMCRVHDIMLDVMVSKSLEANFVSLVGTQYDGMSYDIVRRLSIHGADGGNQYYRSRKMVNGIEGMNVQHVRSLSTFRSEGHKLLLDQLGMFKLLRVLDLEDCKDLKNKHLRYICKMYLLKFLSLRGTDVSMMPREVCDLEHLQILDVGDTLLDTLPKTMIKLIKLERLMFSNRERLLTLWILPKGISKMKALREVSRVAIENIEVAIEIGDLQQLEQIFVYVNTSSKQGKDIRRELNHSLSKTAYLQWLHVAELQDVHNNDMDYHPLLDLDMPPQLLRYLSFGGFIPRIPDWVGSLAFLAEFTISGTKLVGNQPFEVLCKARNLNHITFQMDFYIDRDLVACSAHKFSSLKSVRVIAAAETPEMFSFEEDSMTPLEILEVDFGDWQKSIAGIEHLKNLKLVRLSGSSNNASLMEVAEKLKEESDRRGKSDDNNQRPFTVGVRYN</sequence>
<dbReference type="EnsemblPlants" id="TraesCS4A02G447100.1">
    <property type="protein sequence ID" value="TraesCS4A02G447100.1"/>
    <property type="gene ID" value="TraesCS4A02G447100"/>
</dbReference>
<dbReference type="GO" id="GO:0002758">
    <property type="term" value="P:innate immune response-activating signaling pathway"/>
    <property type="evidence" value="ECO:0007669"/>
    <property type="project" value="UniProtKB-ARBA"/>
</dbReference>
<dbReference type="Pfam" id="PF23598">
    <property type="entry name" value="LRR_14"/>
    <property type="match status" value="1"/>
</dbReference>
<evidence type="ECO:0000259" key="8">
    <source>
        <dbReference type="Pfam" id="PF00931"/>
    </source>
</evidence>
<dbReference type="PANTHER" id="PTHR23155">
    <property type="entry name" value="DISEASE RESISTANCE PROTEIN RP"/>
    <property type="match status" value="1"/>
</dbReference>
<dbReference type="GO" id="GO:0042742">
    <property type="term" value="P:defense response to bacterium"/>
    <property type="evidence" value="ECO:0007669"/>
    <property type="project" value="UniProtKB-ARBA"/>
</dbReference>
<keyword evidence="2" id="KW-0433">Leucine-rich repeat</keyword>
<dbReference type="Pfam" id="PF18052">
    <property type="entry name" value="Rx_N"/>
    <property type="match status" value="1"/>
</dbReference>
<dbReference type="PRINTS" id="PR00364">
    <property type="entry name" value="DISEASERSIST"/>
</dbReference>
<dbReference type="GO" id="GO:0009626">
    <property type="term" value="P:plant-type hypersensitive response"/>
    <property type="evidence" value="ECO:0007669"/>
    <property type="project" value="UniProtKB-ARBA"/>
</dbReference>
<evidence type="ECO:0000259" key="10">
    <source>
        <dbReference type="Pfam" id="PF23559"/>
    </source>
</evidence>
<dbReference type="InterPro" id="IPR038005">
    <property type="entry name" value="RX-like_CC"/>
</dbReference>
<dbReference type="InterPro" id="IPR058922">
    <property type="entry name" value="WHD_DRP"/>
</dbReference>
<dbReference type="SUPFAM" id="SSF52540">
    <property type="entry name" value="P-loop containing nucleoside triphosphate hydrolases"/>
    <property type="match status" value="1"/>
</dbReference>
<dbReference type="GO" id="GO:0043531">
    <property type="term" value="F:ADP binding"/>
    <property type="evidence" value="ECO:0007669"/>
    <property type="project" value="InterPro"/>
</dbReference>
<dbReference type="Proteomes" id="UP000019116">
    <property type="component" value="Chromosome 4A"/>
</dbReference>
<dbReference type="Gramene" id="TraesWEE_scaffold_007845_01G000100.1">
    <property type="protein sequence ID" value="TraesWEE_scaffold_007845_01G000100.1"/>
    <property type="gene ID" value="TraesWEE_scaffold_007845_01G000100"/>
</dbReference>
<evidence type="ECO:0000313" key="13">
    <source>
        <dbReference type="Proteomes" id="UP000019116"/>
    </source>
</evidence>
<dbReference type="Gene3D" id="3.40.50.300">
    <property type="entry name" value="P-loop containing nucleotide triphosphate hydrolases"/>
    <property type="match status" value="1"/>
</dbReference>
<feature type="domain" description="Disease resistance protein winged helix" evidence="10">
    <location>
        <begin position="464"/>
        <end position="536"/>
    </location>
</feature>
<name>A0A3B6I6C0_WHEAT</name>
<dbReference type="Gramene" id="TraesCLE_scaffold_001692_01G000800.1">
    <property type="protein sequence ID" value="TraesCLE_scaffold_001692_01G000800.1"/>
    <property type="gene ID" value="TraesCLE_scaffold_001692_01G000800"/>
</dbReference>
<dbReference type="Gramene" id="TraesCAD_scaffold_006658_01G000200.1">
    <property type="protein sequence ID" value="TraesCAD_scaffold_006658_01G000200.1"/>
    <property type="gene ID" value="TraesCAD_scaffold_006658_01G000200"/>
</dbReference>
<evidence type="ECO:0000259" key="9">
    <source>
        <dbReference type="Pfam" id="PF18052"/>
    </source>
</evidence>
<dbReference type="OrthoDB" id="6161812at2759"/>
<dbReference type="Pfam" id="PF00931">
    <property type="entry name" value="NB-ARC"/>
    <property type="match status" value="1"/>
</dbReference>
<proteinExistence type="inferred from homology"/>
<keyword evidence="13" id="KW-1185">Reference proteome</keyword>
<feature type="domain" description="Disease resistance N-terminal" evidence="9">
    <location>
        <begin position="5"/>
        <end position="94"/>
    </location>
</feature>
<feature type="region of interest" description="Disordered" evidence="7">
    <location>
        <begin position="941"/>
        <end position="968"/>
    </location>
</feature>
<evidence type="ECO:0000256" key="4">
    <source>
        <dbReference type="ARBA" id="ARBA00022741"/>
    </source>
</evidence>
<dbReference type="AlphaFoldDB" id="A0A3B6I6C0"/>
<keyword evidence="6" id="KW-0175">Coiled coil</keyword>
<evidence type="ECO:0000313" key="12">
    <source>
        <dbReference type="EnsemblPlants" id="TraesCS4A02G447100.1"/>
    </source>
</evidence>
<dbReference type="InterPro" id="IPR032675">
    <property type="entry name" value="LRR_dom_sf"/>
</dbReference>
<evidence type="ECO:0000256" key="7">
    <source>
        <dbReference type="SAM" id="MobiDB-lite"/>
    </source>
</evidence>
<dbReference type="FunFam" id="1.10.10.10:FF:000322">
    <property type="entry name" value="Probable disease resistance protein At1g63360"/>
    <property type="match status" value="1"/>
</dbReference>
<evidence type="ECO:0000256" key="6">
    <source>
        <dbReference type="ARBA" id="ARBA00023054"/>
    </source>
</evidence>
<dbReference type="CDD" id="cd14798">
    <property type="entry name" value="RX-CC_like"/>
    <property type="match status" value="1"/>
</dbReference>
<dbReference type="Gene3D" id="1.10.10.10">
    <property type="entry name" value="Winged helix-like DNA-binding domain superfamily/Winged helix DNA-binding domain"/>
    <property type="match status" value="1"/>
</dbReference>
<dbReference type="InterPro" id="IPR044974">
    <property type="entry name" value="Disease_R_plants"/>
</dbReference>
<feature type="compositionally biased region" description="Basic and acidic residues" evidence="7">
    <location>
        <begin position="941"/>
        <end position="957"/>
    </location>
</feature>
<dbReference type="InterPro" id="IPR055414">
    <property type="entry name" value="LRR_R13L4/SHOC2-like"/>
</dbReference>
<dbReference type="InterPro" id="IPR036388">
    <property type="entry name" value="WH-like_DNA-bd_sf"/>
</dbReference>
<dbReference type="Pfam" id="PF23559">
    <property type="entry name" value="WHD_DRP"/>
    <property type="match status" value="1"/>
</dbReference>
<keyword evidence="4" id="KW-0547">Nucleotide-binding</keyword>
<feature type="domain" description="Disease resistance R13L4/SHOC-2-like LRR" evidence="11">
    <location>
        <begin position="593"/>
        <end position="941"/>
    </location>
</feature>
<reference evidence="12" key="1">
    <citation type="submission" date="2018-08" db="EMBL/GenBank/DDBJ databases">
        <authorList>
            <person name="Rossello M."/>
        </authorList>
    </citation>
    <scope>NUCLEOTIDE SEQUENCE [LARGE SCALE GENOMIC DNA]</scope>
    <source>
        <strain evidence="12">cv. Chinese Spring</strain>
    </source>
</reference>
<accession>A0A3B6I6C0</accession>
<dbReference type="InterPro" id="IPR027417">
    <property type="entry name" value="P-loop_NTPase"/>
</dbReference>
<evidence type="ECO:0000256" key="3">
    <source>
        <dbReference type="ARBA" id="ARBA00022737"/>
    </source>
</evidence>
<evidence type="ECO:0000256" key="2">
    <source>
        <dbReference type="ARBA" id="ARBA00022614"/>
    </source>
</evidence>
<dbReference type="Gramene" id="TraesCS4A02G447100.1">
    <property type="protein sequence ID" value="TraesCS4A02G447100.1"/>
    <property type="gene ID" value="TraesCS4A02G447100"/>
</dbReference>
<dbReference type="InterPro" id="IPR002182">
    <property type="entry name" value="NB-ARC"/>
</dbReference>
<dbReference type="InterPro" id="IPR041118">
    <property type="entry name" value="Rx_N"/>
</dbReference>
<evidence type="ECO:0000256" key="5">
    <source>
        <dbReference type="ARBA" id="ARBA00022821"/>
    </source>
</evidence>
<protein>
    <submittedName>
        <fullName evidence="12">Uncharacterized protein</fullName>
    </submittedName>
</protein>
<comment type="similarity">
    <text evidence="1">Belongs to the disease resistance NB-LRR family.</text>
</comment>
<keyword evidence="5" id="KW-0611">Plant defense</keyword>
<dbReference type="PANTHER" id="PTHR23155:SF1005">
    <property type="entry name" value="OS07G0197300 PROTEIN"/>
    <property type="match status" value="1"/>
</dbReference>
<dbReference type="Gramene" id="TraesCS4A03G1117300.1">
    <property type="protein sequence ID" value="TraesCS4A03G1117300.1.CDS"/>
    <property type="gene ID" value="TraesCS4A03G1117300"/>
</dbReference>
<organism evidence="12">
    <name type="scientific">Triticum aestivum</name>
    <name type="common">Wheat</name>
    <dbReference type="NCBI Taxonomy" id="4565"/>
    <lineage>
        <taxon>Eukaryota</taxon>
        <taxon>Viridiplantae</taxon>
        <taxon>Streptophyta</taxon>
        <taxon>Embryophyta</taxon>
        <taxon>Tracheophyta</taxon>
        <taxon>Spermatophyta</taxon>
        <taxon>Magnoliopsida</taxon>
        <taxon>Liliopsida</taxon>
        <taxon>Poales</taxon>
        <taxon>Poaceae</taxon>
        <taxon>BOP clade</taxon>
        <taxon>Pooideae</taxon>
        <taxon>Triticodae</taxon>
        <taxon>Triticeae</taxon>
        <taxon>Triticinae</taxon>
        <taxon>Triticum</taxon>
    </lineage>
</organism>
<dbReference type="Gene3D" id="1.20.5.4130">
    <property type="match status" value="1"/>
</dbReference>
<reference evidence="12" key="2">
    <citation type="submission" date="2018-10" db="UniProtKB">
        <authorList>
            <consortium name="EnsemblPlants"/>
        </authorList>
    </citation>
    <scope>IDENTIFICATION</scope>
</reference>
<dbReference type="SMR" id="A0A3B6I6C0"/>